<keyword evidence="2" id="KW-1185">Reference proteome</keyword>
<reference evidence="1 2" key="1">
    <citation type="journal article" date="2014" name="ISME J.">
        <title>Candidatus Competibacter-lineage genomes retrieved from metagenomes reveal functional metabolic diversity.</title>
        <authorList>
            <person name="McIlroy S.J."/>
            <person name="Albertsen M."/>
            <person name="Andresen E.K."/>
            <person name="Saunders A.M."/>
            <person name="Kristiansen R."/>
            <person name="Stokholm-Bjerregaard M."/>
            <person name="Nielsen K.L."/>
            <person name="Nielsen P.H."/>
        </authorList>
    </citation>
    <scope>NUCLEOTIDE SEQUENCE [LARGE SCALE GENOMIC DNA]</scope>
    <source>
        <strain evidence="1 2">Run_B_J11</strain>
    </source>
</reference>
<evidence type="ECO:0000313" key="2">
    <source>
        <dbReference type="Proteomes" id="UP000019184"/>
    </source>
</evidence>
<evidence type="ECO:0000313" key="1">
    <source>
        <dbReference type="EMBL" id="CDH43895.1"/>
    </source>
</evidence>
<protein>
    <submittedName>
        <fullName evidence="1">Uncharacterized protein</fullName>
    </submittedName>
</protein>
<name>A0A7U7G9D5_9GAMM</name>
<organism evidence="1 2">
    <name type="scientific">Candidatus Contendobacter odensis Run_B_J11</name>
    <dbReference type="NCBI Taxonomy" id="1400861"/>
    <lineage>
        <taxon>Bacteria</taxon>
        <taxon>Pseudomonadati</taxon>
        <taxon>Pseudomonadota</taxon>
        <taxon>Gammaproteobacteria</taxon>
        <taxon>Candidatus Competibacteraceae</taxon>
        <taxon>Candidatus Contendibacter</taxon>
    </lineage>
</organism>
<gene>
    <name evidence="1" type="ORF">BN874_1390021</name>
</gene>
<accession>A0A7U7G9D5</accession>
<proteinExistence type="predicted"/>
<comment type="caution">
    <text evidence="1">The sequence shown here is derived from an EMBL/GenBank/DDBJ whole genome shotgun (WGS) entry which is preliminary data.</text>
</comment>
<dbReference type="Proteomes" id="UP000019184">
    <property type="component" value="Unassembled WGS sequence"/>
</dbReference>
<dbReference type="EMBL" id="CBTK010000045">
    <property type="protein sequence ID" value="CDH43895.1"/>
    <property type="molecule type" value="Genomic_DNA"/>
</dbReference>
<dbReference type="AlphaFoldDB" id="A0A7U7G9D5"/>
<sequence>MQRFEPAGLSIGVVELMLHFRHTAPAPRMRCEPEFKLKSLLGIAGGELLYNRTLHLKTRDPIPCAPLHSIGFSSLAGYAAPRGR</sequence>